<accession>A0A6U3ZAI3</accession>
<dbReference type="InterPro" id="IPR010527">
    <property type="entry name" value="PSII_PsbU"/>
</dbReference>
<dbReference type="GO" id="GO:0019898">
    <property type="term" value="C:extrinsic component of membrane"/>
    <property type="evidence" value="ECO:0007669"/>
    <property type="project" value="InterPro"/>
</dbReference>
<evidence type="ECO:0000313" key="10">
    <source>
        <dbReference type="Proteomes" id="UP001224775"/>
    </source>
</evidence>
<dbReference type="SUPFAM" id="SSF81585">
    <property type="entry name" value="PsbU/PolX domain-like"/>
    <property type="match status" value="1"/>
</dbReference>
<protein>
    <recommendedName>
        <fullName evidence="5">Photosystem II 12 kDa extrinsic protein</fullName>
    </recommendedName>
</protein>
<dbReference type="NCBIfam" id="NF002708">
    <property type="entry name" value="PRK02515.1"/>
    <property type="match status" value="1"/>
</dbReference>
<feature type="signal peptide" evidence="6">
    <location>
        <begin position="1"/>
        <end position="15"/>
    </location>
</feature>
<comment type="similarity">
    <text evidence="2">Belongs to the PsbU family.</text>
</comment>
<evidence type="ECO:0000313" key="7">
    <source>
        <dbReference type="EMBL" id="CAD9630621.1"/>
    </source>
</evidence>
<dbReference type="Proteomes" id="UP001224775">
    <property type="component" value="Unassembled WGS sequence"/>
</dbReference>
<keyword evidence="4" id="KW-0472">Membrane</keyword>
<evidence type="ECO:0000256" key="2">
    <source>
        <dbReference type="ARBA" id="ARBA00010827"/>
    </source>
</evidence>
<organism evidence="8">
    <name type="scientific">Skeletonema marinoi</name>
    <dbReference type="NCBI Taxonomy" id="267567"/>
    <lineage>
        <taxon>Eukaryota</taxon>
        <taxon>Sar</taxon>
        <taxon>Stramenopiles</taxon>
        <taxon>Ochrophyta</taxon>
        <taxon>Bacillariophyta</taxon>
        <taxon>Coscinodiscophyceae</taxon>
        <taxon>Thalassiosirophycidae</taxon>
        <taxon>Thalassiosirales</taxon>
        <taxon>Skeletonemataceae</taxon>
        <taxon>Skeletonema</taxon>
        <taxon>Skeletonema marinoi-dohrnii complex</taxon>
    </lineage>
</organism>
<dbReference type="Gene3D" id="1.10.150.320">
    <property type="entry name" value="Photosystem II 12 kDa extrinsic protein"/>
    <property type="match status" value="1"/>
</dbReference>
<sequence length="148" mass="15402">MKLAIISALVASAAAFAPNAQPAAQTALNAESDRRAFLGAAAAFGAAAVPMAANAMVDYDGIVNLGGGAQVDLNNANVRAYLRMKGMYPGAAGKIVTHGPYKTVGDVYNIPGLTAGEKDVIKKYESRFVVGKPAPEYVIDRINNGLYR</sequence>
<name>A0A6U3ZAI3_9STRA</name>
<reference evidence="9" key="2">
    <citation type="submission" date="2023-06" db="EMBL/GenBank/DDBJ databases">
        <title>Survivors Of The Sea: Transcriptome response of Skeletonema marinoi to long-term dormancy.</title>
        <authorList>
            <person name="Pinder M.I.M."/>
            <person name="Kourtchenko O."/>
            <person name="Robertson E.K."/>
            <person name="Larsson T."/>
            <person name="Maumus F."/>
            <person name="Osuna-Cruz C.M."/>
            <person name="Vancaester E."/>
            <person name="Stenow R."/>
            <person name="Vandepoele K."/>
            <person name="Ploug H."/>
            <person name="Bruchert V."/>
            <person name="Godhe A."/>
            <person name="Topel M."/>
        </authorList>
    </citation>
    <scope>NUCLEOTIDE SEQUENCE</scope>
    <source>
        <strain evidence="9">R05AC</strain>
    </source>
</reference>
<keyword evidence="6" id="KW-0732">Signal</keyword>
<dbReference type="GO" id="GO:0015979">
    <property type="term" value="P:photosynthesis"/>
    <property type="evidence" value="ECO:0007669"/>
    <property type="project" value="InterPro"/>
</dbReference>
<evidence type="ECO:0000256" key="1">
    <source>
        <dbReference type="ARBA" id="ARBA00004170"/>
    </source>
</evidence>
<gene>
    <name evidence="9" type="ORF">QTG54_014661</name>
    <name evidence="7" type="ORF">SMAR0320_LOCUS22972</name>
    <name evidence="8" type="ORF">SMAR0320_LOCUS22973</name>
</gene>
<evidence type="ECO:0000256" key="6">
    <source>
        <dbReference type="SAM" id="SignalP"/>
    </source>
</evidence>
<dbReference type="Pfam" id="PF06514">
    <property type="entry name" value="PsbU"/>
    <property type="match status" value="1"/>
</dbReference>
<evidence type="ECO:0000256" key="5">
    <source>
        <dbReference type="ARBA" id="ARBA00043089"/>
    </source>
</evidence>
<keyword evidence="10" id="KW-1185">Reference proteome</keyword>
<evidence type="ECO:0000313" key="9">
    <source>
        <dbReference type="EMBL" id="KAK1734788.1"/>
    </source>
</evidence>
<dbReference type="EMBL" id="JATAAI010000037">
    <property type="protein sequence ID" value="KAK1734788.1"/>
    <property type="molecule type" value="Genomic_DNA"/>
</dbReference>
<proteinExistence type="inferred from homology"/>
<dbReference type="GO" id="GO:0009523">
    <property type="term" value="C:photosystem II"/>
    <property type="evidence" value="ECO:0007669"/>
    <property type="project" value="InterPro"/>
</dbReference>
<reference evidence="8" key="1">
    <citation type="submission" date="2021-01" db="EMBL/GenBank/DDBJ databases">
        <authorList>
            <person name="Corre E."/>
            <person name="Pelletier E."/>
            <person name="Niang G."/>
            <person name="Scheremetjew M."/>
            <person name="Finn R."/>
            <person name="Kale V."/>
            <person name="Holt S."/>
            <person name="Cochrane G."/>
            <person name="Meng A."/>
            <person name="Brown T."/>
            <person name="Cohen L."/>
        </authorList>
    </citation>
    <scope>NUCLEOTIDE SEQUENCE</scope>
    <source>
        <strain evidence="8">SM1012Den-03</strain>
    </source>
</reference>
<evidence type="ECO:0000313" key="8">
    <source>
        <dbReference type="EMBL" id="CAD9630625.1"/>
    </source>
</evidence>
<feature type="chain" id="PRO_5042404969" description="Photosystem II 12 kDa extrinsic protein" evidence="6">
    <location>
        <begin position="16"/>
        <end position="148"/>
    </location>
</feature>
<dbReference type="AlphaFoldDB" id="A0A6U3ZAI3"/>
<evidence type="ECO:0000256" key="3">
    <source>
        <dbReference type="ARBA" id="ARBA00023078"/>
    </source>
</evidence>
<dbReference type="EMBL" id="HBGZ01032155">
    <property type="protein sequence ID" value="CAD9630625.1"/>
    <property type="molecule type" value="Transcribed_RNA"/>
</dbReference>
<comment type="subcellular location">
    <subcellularLocation>
        <location evidence="1">Membrane</location>
        <topology evidence="1">Peripheral membrane protein</topology>
    </subcellularLocation>
</comment>
<evidence type="ECO:0000256" key="4">
    <source>
        <dbReference type="ARBA" id="ARBA00023136"/>
    </source>
</evidence>
<keyword evidence="3" id="KW-0793">Thylakoid</keyword>
<dbReference type="GO" id="GO:0042549">
    <property type="term" value="P:photosystem II stabilization"/>
    <property type="evidence" value="ECO:0007669"/>
    <property type="project" value="InterPro"/>
</dbReference>
<dbReference type="EMBL" id="HBGZ01032154">
    <property type="protein sequence ID" value="CAD9630621.1"/>
    <property type="molecule type" value="Transcribed_RNA"/>
</dbReference>